<organism evidence="1 2">
    <name type="scientific">Tumebacillus avium</name>
    <dbReference type="NCBI Taxonomy" id="1903704"/>
    <lineage>
        <taxon>Bacteria</taxon>
        <taxon>Bacillati</taxon>
        <taxon>Bacillota</taxon>
        <taxon>Bacilli</taxon>
        <taxon>Bacillales</taxon>
        <taxon>Alicyclobacillaceae</taxon>
        <taxon>Tumebacillus</taxon>
    </lineage>
</organism>
<evidence type="ECO:0000313" key="2">
    <source>
        <dbReference type="Proteomes" id="UP000195437"/>
    </source>
</evidence>
<dbReference type="RefSeq" id="WP_087457996.1">
    <property type="nucleotide sequence ID" value="NZ_CP021434.1"/>
</dbReference>
<proteinExistence type="predicted"/>
<dbReference type="KEGG" id="tum:CBW65_17910"/>
<evidence type="ECO:0000313" key="1">
    <source>
        <dbReference type="EMBL" id="ARU62637.1"/>
    </source>
</evidence>
<accession>A0A1Y0IQC5</accession>
<dbReference type="EMBL" id="CP021434">
    <property type="protein sequence ID" value="ARU62637.1"/>
    <property type="molecule type" value="Genomic_DNA"/>
</dbReference>
<reference evidence="2" key="1">
    <citation type="submission" date="2017-05" db="EMBL/GenBank/DDBJ databases">
        <authorList>
            <person name="Sung H."/>
        </authorList>
    </citation>
    <scope>NUCLEOTIDE SEQUENCE [LARGE SCALE GENOMIC DNA]</scope>
    <source>
        <strain evidence="2">AR23208</strain>
    </source>
</reference>
<dbReference type="Proteomes" id="UP000195437">
    <property type="component" value="Chromosome"/>
</dbReference>
<gene>
    <name evidence="1" type="ORF">CBW65_17910</name>
</gene>
<dbReference type="OrthoDB" id="2381056at2"/>
<sequence length="189" mass="21657">MENLTRQLEQLSYEYHPPLYEVIHDESISRLHSVLEGRTGFDLPVGTARLVLHMFPESAFVDPKEYDIRPLAPLAVQDYLTENETYSMTSFVKVPNTRSIISYTQFFQDGYIEAVDSSDLTEVQLIEQIVHYMEAFHHLGVDLPVHIRLYQIDASNRAYLYPPVIAHGDEDLTGVLGMVLSSQEKEPLE</sequence>
<dbReference type="AlphaFoldDB" id="A0A1Y0IQC5"/>
<name>A0A1Y0IQC5_9BACL</name>
<protein>
    <submittedName>
        <fullName evidence="1">Uncharacterized protein</fullName>
    </submittedName>
</protein>
<keyword evidence="2" id="KW-1185">Reference proteome</keyword>